<keyword evidence="5" id="KW-1185">Reference proteome</keyword>
<dbReference type="EMBL" id="JAJJMA010269503">
    <property type="protein sequence ID" value="MCL7045413.1"/>
    <property type="molecule type" value="Genomic_DNA"/>
</dbReference>
<proteinExistence type="predicted"/>
<sequence length="150" mass="16633">MSVKITQKVQAITMAELGRELGTEIEEESCANVEPLVPDASCTNNEVVDNDESCASSPAKKILGDPRISQTKGRKSEKSKSGVEGNSRIKSGIETKKKTKTCKSCGATGHDSRTCKKRKEHVKNYKDFCSLQQDLAIFHQHKTWPFFITK</sequence>
<evidence type="ECO:0000259" key="3">
    <source>
        <dbReference type="PROSITE" id="PS50158"/>
    </source>
</evidence>
<comment type="caution">
    <text evidence="4">The sequence shown here is derived from an EMBL/GenBank/DDBJ whole genome shotgun (WGS) entry which is preliminary data.</text>
</comment>
<dbReference type="AlphaFoldDB" id="A0AA41VQL1"/>
<dbReference type="PROSITE" id="PS50158">
    <property type="entry name" value="ZF_CCHC"/>
    <property type="match status" value="1"/>
</dbReference>
<feature type="domain" description="CCHC-type" evidence="3">
    <location>
        <begin position="102"/>
        <end position="117"/>
    </location>
</feature>
<gene>
    <name evidence="4" type="ORF">MKW94_019518</name>
</gene>
<dbReference type="GO" id="GO:0008270">
    <property type="term" value="F:zinc ion binding"/>
    <property type="evidence" value="ECO:0007669"/>
    <property type="project" value="UniProtKB-KW"/>
</dbReference>
<dbReference type="InterPro" id="IPR001878">
    <property type="entry name" value="Znf_CCHC"/>
</dbReference>
<keyword evidence="1" id="KW-0862">Zinc</keyword>
<accession>A0AA41VQL1</accession>
<name>A0AA41VQL1_PAPNU</name>
<evidence type="ECO:0000256" key="1">
    <source>
        <dbReference type="PROSITE-ProRule" id="PRU00047"/>
    </source>
</evidence>
<dbReference type="SUPFAM" id="SSF57756">
    <property type="entry name" value="Retrovirus zinc finger-like domains"/>
    <property type="match status" value="1"/>
</dbReference>
<evidence type="ECO:0000313" key="4">
    <source>
        <dbReference type="EMBL" id="MCL7045413.1"/>
    </source>
</evidence>
<dbReference type="Proteomes" id="UP001177140">
    <property type="component" value="Unassembled WGS sequence"/>
</dbReference>
<protein>
    <recommendedName>
        <fullName evidence="3">CCHC-type domain-containing protein</fullName>
    </recommendedName>
</protein>
<keyword evidence="1" id="KW-0863">Zinc-finger</keyword>
<evidence type="ECO:0000313" key="5">
    <source>
        <dbReference type="Proteomes" id="UP001177140"/>
    </source>
</evidence>
<reference evidence="4" key="1">
    <citation type="submission" date="2022-03" db="EMBL/GenBank/DDBJ databases">
        <title>A functionally conserved STORR gene fusion in Papaver species that diverged 16.8 million years ago.</title>
        <authorList>
            <person name="Catania T."/>
        </authorList>
    </citation>
    <scope>NUCLEOTIDE SEQUENCE</scope>
    <source>
        <strain evidence="4">S-191538</strain>
    </source>
</reference>
<keyword evidence="1" id="KW-0479">Metal-binding</keyword>
<evidence type="ECO:0000256" key="2">
    <source>
        <dbReference type="SAM" id="MobiDB-lite"/>
    </source>
</evidence>
<dbReference type="GO" id="GO:0003676">
    <property type="term" value="F:nucleic acid binding"/>
    <property type="evidence" value="ECO:0007669"/>
    <property type="project" value="InterPro"/>
</dbReference>
<dbReference type="InterPro" id="IPR036875">
    <property type="entry name" value="Znf_CCHC_sf"/>
</dbReference>
<feature type="region of interest" description="Disordered" evidence="2">
    <location>
        <begin position="50"/>
        <end position="92"/>
    </location>
</feature>
<organism evidence="4 5">
    <name type="scientific">Papaver nudicaule</name>
    <name type="common">Iceland poppy</name>
    <dbReference type="NCBI Taxonomy" id="74823"/>
    <lineage>
        <taxon>Eukaryota</taxon>
        <taxon>Viridiplantae</taxon>
        <taxon>Streptophyta</taxon>
        <taxon>Embryophyta</taxon>
        <taxon>Tracheophyta</taxon>
        <taxon>Spermatophyta</taxon>
        <taxon>Magnoliopsida</taxon>
        <taxon>Ranunculales</taxon>
        <taxon>Papaveraceae</taxon>
        <taxon>Papaveroideae</taxon>
        <taxon>Papaver</taxon>
    </lineage>
</organism>